<evidence type="ECO:0000256" key="1">
    <source>
        <dbReference type="SAM" id="SignalP"/>
    </source>
</evidence>
<dbReference type="Proteomes" id="UP000824125">
    <property type="component" value="Unassembled WGS sequence"/>
</dbReference>
<accession>A0A9D1MUM5</accession>
<reference evidence="3" key="2">
    <citation type="journal article" date="2021" name="PeerJ">
        <title>Extensive microbial diversity within the chicken gut microbiome revealed by metagenomics and culture.</title>
        <authorList>
            <person name="Gilroy R."/>
            <person name="Ravi A."/>
            <person name="Getino M."/>
            <person name="Pursley I."/>
            <person name="Horton D.L."/>
            <person name="Alikhan N.F."/>
            <person name="Baker D."/>
            <person name="Gharbi K."/>
            <person name="Hall N."/>
            <person name="Watson M."/>
            <person name="Adriaenssens E.M."/>
            <person name="Foster-Nyarko E."/>
            <person name="Jarju S."/>
            <person name="Secka A."/>
            <person name="Antonio M."/>
            <person name="Oren A."/>
            <person name="Chaudhuri R.R."/>
            <person name="La Ragione R."/>
            <person name="Hildebrand F."/>
            <person name="Pallen M.J."/>
        </authorList>
    </citation>
    <scope>NUCLEOTIDE SEQUENCE</scope>
    <source>
        <strain evidence="3">CHK176-6737</strain>
    </source>
</reference>
<keyword evidence="3" id="KW-0378">Hydrolase</keyword>
<dbReference type="InterPro" id="IPR000073">
    <property type="entry name" value="AB_hydrolase_1"/>
</dbReference>
<dbReference type="GO" id="GO:0016787">
    <property type="term" value="F:hydrolase activity"/>
    <property type="evidence" value="ECO:0007669"/>
    <property type="project" value="UniProtKB-KW"/>
</dbReference>
<evidence type="ECO:0000313" key="4">
    <source>
        <dbReference type="Proteomes" id="UP000824125"/>
    </source>
</evidence>
<dbReference type="InterPro" id="IPR029058">
    <property type="entry name" value="AB_hydrolase_fold"/>
</dbReference>
<evidence type="ECO:0000259" key="2">
    <source>
        <dbReference type="Pfam" id="PF00561"/>
    </source>
</evidence>
<reference evidence="3" key="1">
    <citation type="submission" date="2020-10" db="EMBL/GenBank/DDBJ databases">
        <authorList>
            <person name="Gilroy R."/>
        </authorList>
    </citation>
    <scope>NUCLEOTIDE SEQUENCE</scope>
    <source>
        <strain evidence="3">CHK176-6737</strain>
    </source>
</reference>
<dbReference type="Gene3D" id="3.40.50.1820">
    <property type="entry name" value="alpha/beta hydrolase"/>
    <property type="match status" value="1"/>
</dbReference>
<dbReference type="PANTHER" id="PTHR43194">
    <property type="entry name" value="HYDROLASE ALPHA/BETA FOLD FAMILY"/>
    <property type="match status" value="1"/>
</dbReference>
<evidence type="ECO:0000313" key="3">
    <source>
        <dbReference type="EMBL" id="HIU69210.1"/>
    </source>
</evidence>
<dbReference type="InterPro" id="IPR050228">
    <property type="entry name" value="Carboxylesterase_BioH"/>
</dbReference>
<feature type="chain" id="PRO_5039247378" evidence="1">
    <location>
        <begin position="28"/>
        <end position="312"/>
    </location>
</feature>
<dbReference type="PANTHER" id="PTHR43194:SF2">
    <property type="entry name" value="PEROXISOMAL MEMBRANE PROTEIN LPX1"/>
    <property type="match status" value="1"/>
</dbReference>
<dbReference type="SUPFAM" id="SSF53474">
    <property type="entry name" value="alpha/beta-Hydrolases"/>
    <property type="match status" value="1"/>
</dbReference>
<feature type="domain" description="AB hydrolase-1" evidence="2">
    <location>
        <begin position="64"/>
        <end position="297"/>
    </location>
</feature>
<gene>
    <name evidence="3" type="ORF">IAD23_04555</name>
</gene>
<protein>
    <submittedName>
        <fullName evidence="3">Alpha/beta hydrolase</fullName>
    </submittedName>
</protein>
<dbReference type="AlphaFoldDB" id="A0A9D1MUM5"/>
<dbReference type="Pfam" id="PF00561">
    <property type="entry name" value="Abhydrolase_1"/>
    <property type="match status" value="1"/>
</dbReference>
<feature type="signal peptide" evidence="1">
    <location>
        <begin position="1"/>
        <end position="27"/>
    </location>
</feature>
<organism evidence="3 4">
    <name type="scientific">Candidatus Scybalenecus merdavium</name>
    <dbReference type="NCBI Taxonomy" id="2840939"/>
    <lineage>
        <taxon>Bacteria</taxon>
        <taxon>Bacillati</taxon>
        <taxon>Bacillota</taxon>
        <taxon>Clostridia</taxon>
        <taxon>Eubacteriales</taxon>
        <taxon>Oscillospiraceae</taxon>
        <taxon>Oscillospiraceae incertae sedis</taxon>
        <taxon>Candidatus Scybalenecus</taxon>
    </lineage>
</organism>
<sequence>MKKMLLKTASVLLAFVLLFALPIPAFAATGDLQTPFADSRFYHQGDYSIHYRVIEGKGEQKGYILFLHGFLYSGESFRPMAEEMSQAGYTCVLADFPNFGYSTRENAQIEPIDREVLMEGLMQSIAPDAQWILAGQSMGGGVALNIASDVPSIKALLLYAPAPINAMPSIMNGVLTSGFTTGIFSGVLKLAAKPSFLVRSAMYMATMDWKYTNSYDLSTLTDPLSIDGTGEGMLYMMTRARGTDYDALAQLDLPILLVRGTCDLVVTKLMSAQMDNALSGATKVTISGAGHMLNETHAKQLSAQALDFLAAL</sequence>
<dbReference type="EMBL" id="DVNM01000024">
    <property type="protein sequence ID" value="HIU69210.1"/>
    <property type="molecule type" value="Genomic_DNA"/>
</dbReference>
<name>A0A9D1MUM5_9FIRM</name>
<keyword evidence="1" id="KW-0732">Signal</keyword>
<proteinExistence type="predicted"/>
<comment type="caution">
    <text evidence="3">The sequence shown here is derived from an EMBL/GenBank/DDBJ whole genome shotgun (WGS) entry which is preliminary data.</text>
</comment>